<accession>A0A5P2X931</accession>
<dbReference type="AlphaFoldDB" id="A0A5P2X931"/>
<dbReference type="EMBL" id="JACHJD010000003">
    <property type="protein sequence ID" value="MBB5103116.1"/>
    <property type="molecule type" value="Genomic_DNA"/>
</dbReference>
<proteinExistence type="predicted"/>
<reference evidence="3 4" key="1">
    <citation type="submission" date="2017-09" db="EMBL/GenBank/DDBJ databases">
        <authorList>
            <person name="Lee N."/>
            <person name="Cho B.-K."/>
        </authorList>
    </citation>
    <scope>NUCLEOTIDE SEQUENCE [LARGE SCALE GENOMIC DNA]</scope>
    <source>
        <strain evidence="3 4">ATCC 27465</strain>
    </source>
</reference>
<evidence type="ECO:0000313" key="2">
    <source>
        <dbReference type="EMBL" id="MBB5103116.1"/>
    </source>
</evidence>
<protein>
    <submittedName>
        <fullName evidence="3">Uncharacterized protein</fullName>
    </submittedName>
</protein>
<evidence type="ECO:0000313" key="5">
    <source>
        <dbReference type="Proteomes" id="UP000549009"/>
    </source>
</evidence>
<dbReference type="EMBL" id="CP023690">
    <property type="protein sequence ID" value="QEV59675.1"/>
    <property type="molecule type" value="Genomic_DNA"/>
</dbReference>
<evidence type="ECO:0000313" key="3">
    <source>
        <dbReference type="EMBL" id="QEV59675.1"/>
    </source>
</evidence>
<organism evidence="3 4">
    <name type="scientific">Streptomyces spectabilis</name>
    <dbReference type="NCBI Taxonomy" id="68270"/>
    <lineage>
        <taxon>Bacteria</taxon>
        <taxon>Bacillati</taxon>
        <taxon>Actinomycetota</taxon>
        <taxon>Actinomycetes</taxon>
        <taxon>Kitasatosporales</taxon>
        <taxon>Streptomycetaceae</taxon>
        <taxon>Streptomyces</taxon>
    </lineage>
</organism>
<dbReference type="Proteomes" id="UP000549009">
    <property type="component" value="Unassembled WGS sequence"/>
</dbReference>
<dbReference type="RefSeq" id="WP_150510798.1">
    <property type="nucleotide sequence ID" value="NZ_BMSQ01000004.1"/>
</dbReference>
<name>A0A5P2X931_STRST</name>
<dbReference type="Proteomes" id="UP000326505">
    <property type="component" value="Chromosome"/>
</dbReference>
<dbReference type="KEGG" id="sspb:CP982_13795"/>
<keyword evidence="5" id="KW-1185">Reference proteome</keyword>
<dbReference type="OrthoDB" id="4328597at2"/>
<evidence type="ECO:0000313" key="4">
    <source>
        <dbReference type="Proteomes" id="UP000326505"/>
    </source>
</evidence>
<evidence type="ECO:0000256" key="1">
    <source>
        <dbReference type="SAM" id="MobiDB-lite"/>
    </source>
</evidence>
<feature type="region of interest" description="Disordered" evidence="1">
    <location>
        <begin position="1"/>
        <end position="37"/>
    </location>
</feature>
<reference evidence="2 5" key="2">
    <citation type="submission" date="2020-08" db="EMBL/GenBank/DDBJ databases">
        <title>Genomic Encyclopedia of Type Strains, Phase III (KMG-III): the genomes of soil and plant-associated and newly described type strains.</title>
        <authorList>
            <person name="Whitman W."/>
        </authorList>
    </citation>
    <scope>NUCLEOTIDE SEQUENCE [LARGE SCALE GENOMIC DNA]</scope>
    <source>
        <strain evidence="2 5">CECT 3146</strain>
    </source>
</reference>
<gene>
    <name evidence="3" type="ORF">CP982_13795</name>
    <name evidence="2" type="ORF">FHS40_002169</name>
</gene>
<sequence>MWTTEEYGTSHEGWAGAVLADGSEPKKARIDPGSGPSFHETREWWAYSGTLGRPRATRARGACSCGWRGETEYPIDWDQVDAYTEDFPSPEPLLDWERHINDVAARTVPLPTELADLIEQIDGQLTRLVQDAPLAALKAVIVLEGLTKRVARDSARRAEGDGLSGETLGQALGLSPDAAESRLLGYHLRS</sequence>